<evidence type="ECO:0000256" key="14">
    <source>
        <dbReference type="PIRSR" id="PIRSR006621-2"/>
    </source>
</evidence>
<feature type="binding site" evidence="14">
    <location>
        <position position="78"/>
    </location>
    <ligand>
        <name>FMN</name>
        <dbReference type="ChEBI" id="CHEBI:58210"/>
    </ligand>
</feature>
<keyword evidence="17" id="KW-1185">Reference proteome</keyword>
<comment type="catalytic activity">
    <reaction evidence="10">
        <text>a 5,6-dihydrouridine in tRNA + NADP(+) = a uridine in tRNA + NADPH + H(+)</text>
        <dbReference type="Rhea" id="RHEA:23624"/>
        <dbReference type="Rhea" id="RHEA-COMP:13339"/>
        <dbReference type="Rhea" id="RHEA-COMP:13887"/>
        <dbReference type="ChEBI" id="CHEBI:15378"/>
        <dbReference type="ChEBI" id="CHEBI:57783"/>
        <dbReference type="ChEBI" id="CHEBI:58349"/>
        <dbReference type="ChEBI" id="CHEBI:65315"/>
        <dbReference type="ChEBI" id="CHEBI:74443"/>
    </reaction>
</comment>
<dbReference type="PIRSF" id="PIRSF006621">
    <property type="entry name" value="Dus"/>
    <property type="match status" value="1"/>
</dbReference>
<dbReference type="Pfam" id="PF01207">
    <property type="entry name" value="Dus"/>
    <property type="match status" value="1"/>
</dbReference>
<dbReference type="PROSITE" id="PS01136">
    <property type="entry name" value="UPF0034"/>
    <property type="match status" value="1"/>
</dbReference>
<sequence length="335" mass="36667">MKTKGLAPLRIGPWSVFPPFVAAPMAGVTDKPFRAVLKDHRCPLVYTEMISDKALTYANRNTMELLDITGEPRPIAVQIFGSEPAVMAEAARIVEAAGASLIDINMGCPAPKIVRNGEGSCLLKTPDLAVEIAESVVRAVQVPVTVKMRIGWSSGRIVAPELAPRLEAVGVQALTVHGRTREMFYSGQADWSVIAETVGRVSIPVIGNGDVWEPDDALRMLVETGCAAVMIGRGCMGNPWIFSRLVRWAETGEMPPPPSPEERINQALLHLEHIVALKGEDRGVREMRGHLSWYLKGIRGASRLRAEINQAPDRESVVRLLTDYREQARPTPDMP</sequence>
<dbReference type="InterPro" id="IPR004652">
    <property type="entry name" value="DusB-like"/>
</dbReference>
<evidence type="ECO:0000256" key="9">
    <source>
        <dbReference type="ARBA" id="ARBA00023002"/>
    </source>
</evidence>
<dbReference type="InterPro" id="IPR024036">
    <property type="entry name" value="tRNA-dHydroUridine_Synthase_C"/>
</dbReference>
<keyword evidence="9 12" id="KW-0560">Oxidoreductase</keyword>
<dbReference type="RefSeq" id="WP_161256663.1">
    <property type="nucleotide sequence ID" value="NZ_WXEY01000004.1"/>
</dbReference>
<dbReference type="GO" id="GO:0017150">
    <property type="term" value="F:tRNA dihydrouridine synthase activity"/>
    <property type="evidence" value="ECO:0007669"/>
    <property type="project" value="InterPro"/>
</dbReference>
<dbReference type="InterPro" id="IPR018517">
    <property type="entry name" value="tRNA_hU_synthase_CS"/>
</dbReference>
<dbReference type="SUPFAM" id="SSF51395">
    <property type="entry name" value="FMN-linked oxidoreductases"/>
    <property type="match status" value="1"/>
</dbReference>
<proteinExistence type="inferred from homology"/>
<feature type="binding site" evidence="14">
    <location>
        <begin position="24"/>
        <end position="26"/>
    </location>
    <ligand>
        <name>FMN</name>
        <dbReference type="ChEBI" id="CHEBI:58210"/>
    </ligand>
</feature>
<keyword evidence="6 12" id="KW-0819">tRNA processing</keyword>
<evidence type="ECO:0000256" key="12">
    <source>
        <dbReference type="PIRNR" id="PIRNR006621"/>
    </source>
</evidence>
<comment type="similarity">
    <text evidence="12">Belongs to the dus family.</text>
</comment>
<evidence type="ECO:0000256" key="3">
    <source>
        <dbReference type="ARBA" id="ARBA00022555"/>
    </source>
</evidence>
<evidence type="ECO:0000313" key="17">
    <source>
        <dbReference type="Proteomes" id="UP000463470"/>
    </source>
</evidence>
<dbReference type="Gene3D" id="1.10.1200.80">
    <property type="entry name" value="Putative flavin oxidoreducatase, domain 2"/>
    <property type="match status" value="1"/>
</dbReference>
<comment type="function">
    <text evidence="2 12">Catalyzes the synthesis of 5,6-dihydrouridine (D), a modified base found in the D-loop of most tRNAs, via the reduction of the C5-C6 double bond in target uridines.</text>
</comment>
<dbReference type="OrthoDB" id="9764501at2"/>
<feature type="domain" description="DUS-like FMN-binding" evidence="15">
    <location>
        <begin position="22"/>
        <end position="321"/>
    </location>
</feature>
<comment type="caution">
    <text evidence="16">The sequence shown here is derived from an EMBL/GenBank/DDBJ whole genome shotgun (WGS) entry which is preliminary data.</text>
</comment>
<evidence type="ECO:0000256" key="10">
    <source>
        <dbReference type="ARBA" id="ARBA00048205"/>
    </source>
</evidence>
<evidence type="ECO:0000256" key="2">
    <source>
        <dbReference type="ARBA" id="ARBA00002790"/>
    </source>
</evidence>
<dbReference type="InterPro" id="IPR013785">
    <property type="entry name" value="Aldolase_TIM"/>
</dbReference>
<dbReference type="Proteomes" id="UP000463470">
    <property type="component" value="Unassembled WGS sequence"/>
</dbReference>
<evidence type="ECO:0000256" key="4">
    <source>
        <dbReference type="ARBA" id="ARBA00022630"/>
    </source>
</evidence>
<keyword evidence="8" id="KW-0694">RNA-binding</keyword>
<keyword evidence="4 12" id="KW-0285">Flavoprotein</keyword>
<dbReference type="Gene3D" id="3.20.20.70">
    <property type="entry name" value="Aldolase class I"/>
    <property type="match status" value="1"/>
</dbReference>
<dbReference type="InterPro" id="IPR035587">
    <property type="entry name" value="DUS-like_FMN-bd"/>
</dbReference>
<organism evidence="16 17">
    <name type="scientific">Heliomicrobium undosum</name>
    <dbReference type="NCBI Taxonomy" id="121734"/>
    <lineage>
        <taxon>Bacteria</taxon>
        <taxon>Bacillati</taxon>
        <taxon>Bacillota</taxon>
        <taxon>Clostridia</taxon>
        <taxon>Eubacteriales</taxon>
        <taxon>Heliobacteriaceae</taxon>
        <taxon>Heliomicrobium</taxon>
    </lineage>
</organism>
<comment type="cofactor">
    <cofactor evidence="1 12 14">
        <name>FMN</name>
        <dbReference type="ChEBI" id="CHEBI:58210"/>
    </cofactor>
</comment>
<name>A0A845L408_9FIRM</name>
<feature type="binding site" evidence="14">
    <location>
        <position position="147"/>
    </location>
    <ligand>
        <name>FMN</name>
        <dbReference type="ChEBI" id="CHEBI:58210"/>
    </ligand>
</feature>
<comment type="catalytic activity">
    <reaction evidence="11">
        <text>a 5,6-dihydrouridine in tRNA + NAD(+) = a uridine in tRNA + NADH + H(+)</text>
        <dbReference type="Rhea" id="RHEA:54452"/>
        <dbReference type="Rhea" id="RHEA-COMP:13339"/>
        <dbReference type="Rhea" id="RHEA-COMP:13887"/>
        <dbReference type="ChEBI" id="CHEBI:15378"/>
        <dbReference type="ChEBI" id="CHEBI:57540"/>
        <dbReference type="ChEBI" id="CHEBI:57945"/>
        <dbReference type="ChEBI" id="CHEBI:65315"/>
        <dbReference type="ChEBI" id="CHEBI:74443"/>
    </reaction>
</comment>
<keyword evidence="3" id="KW-0820">tRNA-binding</keyword>
<evidence type="ECO:0000256" key="8">
    <source>
        <dbReference type="ARBA" id="ARBA00022884"/>
    </source>
</evidence>
<dbReference type="GO" id="GO:0000049">
    <property type="term" value="F:tRNA binding"/>
    <property type="evidence" value="ECO:0007669"/>
    <property type="project" value="UniProtKB-KW"/>
</dbReference>
<dbReference type="NCBIfam" id="TIGR00737">
    <property type="entry name" value="nifR3_yhdG"/>
    <property type="match status" value="1"/>
</dbReference>
<evidence type="ECO:0000256" key="5">
    <source>
        <dbReference type="ARBA" id="ARBA00022643"/>
    </source>
</evidence>
<keyword evidence="7" id="KW-0521">NADP</keyword>
<accession>A0A845L408</accession>
<keyword evidence="5 12" id="KW-0288">FMN</keyword>
<evidence type="ECO:0000256" key="1">
    <source>
        <dbReference type="ARBA" id="ARBA00001917"/>
    </source>
</evidence>
<gene>
    <name evidence="16" type="primary">dusB</name>
    <name evidence="16" type="ORF">GTO91_06475</name>
</gene>
<evidence type="ECO:0000256" key="11">
    <source>
        <dbReference type="ARBA" id="ARBA00048802"/>
    </source>
</evidence>
<protein>
    <recommendedName>
        <fullName evidence="12">tRNA-dihydrouridine synthase</fullName>
        <ecNumber evidence="12">1.3.1.-</ecNumber>
    </recommendedName>
</protein>
<dbReference type="AlphaFoldDB" id="A0A845L408"/>
<dbReference type="InterPro" id="IPR001269">
    <property type="entry name" value="DUS_fam"/>
</dbReference>
<dbReference type="PANTHER" id="PTHR45846:SF1">
    <property type="entry name" value="TRNA-DIHYDROURIDINE(47) SYNTHASE [NAD(P)(+)]-LIKE"/>
    <property type="match status" value="1"/>
</dbReference>
<dbReference type="EMBL" id="WXEY01000004">
    <property type="protein sequence ID" value="MZP29350.1"/>
    <property type="molecule type" value="Genomic_DNA"/>
</dbReference>
<feature type="active site" description="Proton donor" evidence="13">
    <location>
        <position position="108"/>
    </location>
</feature>
<evidence type="ECO:0000256" key="7">
    <source>
        <dbReference type="ARBA" id="ARBA00022857"/>
    </source>
</evidence>
<keyword evidence="14" id="KW-0547">Nucleotide-binding</keyword>
<evidence type="ECO:0000259" key="15">
    <source>
        <dbReference type="Pfam" id="PF01207"/>
    </source>
</evidence>
<evidence type="ECO:0000256" key="13">
    <source>
        <dbReference type="PIRSR" id="PIRSR006621-1"/>
    </source>
</evidence>
<evidence type="ECO:0000313" key="16">
    <source>
        <dbReference type="EMBL" id="MZP29350.1"/>
    </source>
</evidence>
<dbReference type="CDD" id="cd02801">
    <property type="entry name" value="DUS_like_FMN"/>
    <property type="match status" value="1"/>
</dbReference>
<feature type="binding site" evidence="14">
    <location>
        <position position="177"/>
    </location>
    <ligand>
        <name>FMN</name>
        <dbReference type="ChEBI" id="CHEBI:58210"/>
    </ligand>
</feature>
<evidence type="ECO:0000256" key="6">
    <source>
        <dbReference type="ARBA" id="ARBA00022694"/>
    </source>
</evidence>
<dbReference type="PANTHER" id="PTHR45846">
    <property type="entry name" value="TRNA-DIHYDROURIDINE(47) SYNTHASE [NAD(P)(+)]-LIKE"/>
    <property type="match status" value="1"/>
</dbReference>
<dbReference type="GO" id="GO:0050660">
    <property type="term" value="F:flavin adenine dinucleotide binding"/>
    <property type="evidence" value="ECO:0007669"/>
    <property type="project" value="InterPro"/>
</dbReference>
<dbReference type="EC" id="1.3.1.-" evidence="12"/>
<reference evidence="16 17" key="1">
    <citation type="submission" date="2020-01" db="EMBL/GenBank/DDBJ databases">
        <title>Whole-genome sequence of Heliobacterium undosum DSM 13378.</title>
        <authorList>
            <person name="Kyndt J.A."/>
            <person name="Meyer T.E."/>
        </authorList>
    </citation>
    <scope>NUCLEOTIDE SEQUENCE [LARGE SCALE GENOMIC DNA]</scope>
    <source>
        <strain evidence="16 17">DSM 13378</strain>
    </source>
</reference>
<feature type="binding site" evidence="14">
    <location>
        <begin position="232"/>
        <end position="233"/>
    </location>
    <ligand>
        <name>FMN</name>
        <dbReference type="ChEBI" id="CHEBI:58210"/>
    </ligand>
</feature>